<dbReference type="EMBL" id="JAYWIO010000003">
    <property type="protein sequence ID" value="KAK7276841.1"/>
    <property type="molecule type" value="Genomic_DNA"/>
</dbReference>
<protein>
    <submittedName>
        <fullName evidence="2">Uncharacterized protein</fullName>
    </submittedName>
</protein>
<evidence type="ECO:0000256" key="1">
    <source>
        <dbReference type="SAM" id="Phobius"/>
    </source>
</evidence>
<comment type="caution">
    <text evidence="2">The sequence shown here is derived from an EMBL/GenBank/DDBJ whole genome shotgun (WGS) entry which is preliminary data.</text>
</comment>
<keyword evidence="1" id="KW-0812">Transmembrane</keyword>
<dbReference type="Proteomes" id="UP001372338">
    <property type="component" value="Unassembled WGS sequence"/>
</dbReference>
<evidence type="ECO:0000313" key="2">
    <source>
        <dbReference type="EMBL" id="KAK7276841.1"/>
    </source>
</evidence>
<name>A0AAN9FLF1_CROPI</name>
<feature type="transmembrane region" description="Helical" evidence="1">
    <location>
        <begin position="42"/>
        <end position="61"/>
    </location>
</feature>
<sequence length="71" mass="8105">MQVGPRVYKSRFVKRIMRCGGTWTYLRSQRERATSNSNSNSIIVIAMVSSSLFPLTTKLLFSIQLNFGFLV</sequence>
<gene>
    <name evidence="2" type="ORF">RIF29_17987</name>
</gene>
<keyword evidence="1" id="KW-1133">Transmembrane helix</keyword>
<keyword evidence="1" id="KW-0472">Membrane</keyword>
<organism evidence="2 3">
    <name type="scientific">Crotalaria pallida</name>
    <name type="common">Smooth rattlebox</name>
    <name type="synonym">Crotalaria striata</name>
    <dbReference type="NCBI Taxonomy" id="3830"/>
    <lineage>
        <taxon>Eukaryota</taxon>
        <taxon>Viridiplantae</taxon>
        <taxon>Streptophyta</taxon>
        <taxon>Embryophyta</taxon>
        <taxon>Tracheophyta</taxon>
        <taxon>Spermatophyta</taxon>
        <taxon>Magnoliopsida</taxon>
        <taxon>eudicotyledons</taxon>
        <taxon>Gunneridae</taxon>
        <taxon>Pentapetalae</taxon>
        <taxon>rosids</taxon>
        <taxon>fabids</taxon>
        <taxon>Fabales</taxon>
        <taxon>Fabaceae</taxon>
        <taxon>Papilionoideae</taxon>
        <taxon>50 kb inversion clade</taxon>
        <taxon>genistoids sensu lato</taxon>
        <taxon>core genistoids</taxon>
        <taxon>Crotalarieae</taxon>
        <taxon>Crotalaria</taxon>
    </lineage>
</organism>
<dbReference type="AlphaFoldDB" id="A0AAN9FLF1"/>
<proteinExistence type="predicted"/>
<accession>A0AAN9FLF1</accession>
<keyword evidence="3" id="KW-1185">Reference proteome</keyword>
<reference evidence="2 3" key="1">
    <citation type="submission" date="2024-01" db="EMBL/GenBank/DDBJ databases">
        <title>The genomes of 5 underutilized Papilionoideae crops provide insights into root nodulation and disease resistanc.</title>
        <authorList>
            <person name="Yuan L."/>
        </authorList>
    </citation>
    <scope>NUCLEOTIDE SEQUENCE [LARGE SCALE GENOMIC DNA]</scope>
    <source>
        <strain evidence="2">ZHUSHIDOU_FW_LH</strain>
        <tissue evidence="2">Leaf</tissue>
    </source>
</reference>
<evidence type="ECO:0000313" key="3">
    <source>
        <dbReference type="Proteomes" id="UP001372338"/>
    </source>
</evidence>